<sequence length="263" mass="30062">MGKFGSRSIAFRPKPTGTTHVAPKWRNAPFRFLDLPPELRHHIIEMVLLDAAPLHEDILHLFLTCQQIYAEAASLFYHHVCIQLRDDIHPLLIGSLTRVSARQHVQNLRIRFTMKESECFLDRLYGTTLSEMAEKGRLQHLRIEIGSCFPNDEFWGWDESYGYGDIRVGPGKGQVILAPLFVTKPWFQSFVGFLGDAKTVKVSLYVDAEDHDGFWCMFHRTHSSGEKCDGWWKGKSQALKIHRSSLVKTLRGAVLATPVQKEC</sequence>
<protein>
    <submittedName>
        <fullName evidence="1">Uncharacterized protein</fullName>
    </submittedName>
</protein>
<keyword evidence="2" id="KW-1185">Reference proteome</keyword>
<gene>
    <name evidence="1" type="ORF">F4820DRAFT_404362</name>
</gene>
<comment type="caution">
    <text evidence="1">The sequence shown here is derived from an EMBL/GenBank/DDBJ whole genome shotgun (WGS) entry which is preliminary data.</text>
</comment>
<dbReference type="EMBL" id="MU393425">
    <property type="protein sequence ID" value="KAI4870227.1"/>
    <property type="molecule type" value="Genomic_DNA"/>
</dbReference>
<organism evidence="1 2">
    <name type="scientific">Hypoxylon rubiginosum</name>
    <dbReference type="NCBI Taxonomy" id="110542"/>
    <lineage>
        <taxon>Eukaryota</taxon>
        <taxon>Fungi</taxon>
        <taxon>Dikarya</taxon>
        <taxon>Ascomycota</taxon>
        <taxon>Pezizomycotina</taxon>
        <taxon>Sordariomycetes</taxon>
        <taxon>Xylariomycetidae</taxon>
        <taxon>Xylariales</taxon>
        <taxon>Hypoxylaceae</taxon>
        <taxon>Hypoxylon</taxon>
    </lineage>
</organism>
<accession>A0ACB9ZFT0</accession>
<reference evidence="1 2" key="1">
    <citation type="journal article" date="2022" name="New Phytol.">
        <title>Ecological generalism drives hyperdiversity of secondary metabolite gene clusters in xylarialean endophytes.</title>
        <authorList>
            <person name="Franco M.E.E."/>
            <person name="Wisecaver J.H."/>
            <person name="Arnold A.E."/>
            <person name="Ju Y.M."/>
            <person name="Slot J.C."/>
            <person name="Ahrendt S."/>
            <person name="Moore L.P."/>
            <person name="Eastman K.E."/>
            <person name="Scott K."/>
            <person name="Konkel Z."/>
            <person name="Mondo S.J."/>
            <person name="Kuo A."/>
            <person name="Hayes R.D."/>
            <person name="Haridas S."/>
            <person name="Andreopoulos B."/>
            <person name="Riley R."/>
            <person name="LaButti K."/>
            <person name="Pangilinan J."/>
            <person name="Lipzen A."/>
            <person name="Amirebrahimi M."/>
            <person name="Yan J."/>
            <person name="Adam C."/>
            <person name="Keymanesh K."/>
            <person name="Ng V."/>
            <person name="Louie K."/>
            <person name="Northen T."/>
            <person name="Drula E."/>
            <person name="Henrissat B."/>
            <person name="Hsieh H.M."/>
            <person name="Youens-Clark K."/>
            <person name="Lutzoni F."/>
            <person name="Miadlikowska J."/>
            <person name="Eastwood D.C."/>
            <person name="Hamelin R.C."/>
            <person name="Grigoriev I.V."/>
            <person name="U'Ren J.M."/>
        </authorList>
    </citation>
    <scope>NUCLEOTIDE SEQUENCE [LARGE SCALE GENOMIC DNA]</scope>
    <source>
        <strain evidence="1 2">CBS 119005</strain>
    </source>
</reference>
<name>A0ACB9ZFT0_9PEZI</name>
<dbReference type="Proteomes" id="UP001497700">
    <property type="component" value="Unassembled WGS sequence"/>
</dbReference>
<proteinExistence type="predicted"/>
<evidence type="ECO:0000313" key="2">
    <source>
        <dbReference type="Proteomes" id="UP001497700"/>
    </source>
</evidence>
<evidence type="ECO:0000313" key="1">
    <source>
        <dbReference type="EMBL" id="KAI4870227.1"/>
    </source>
</evidence>